<dbReference type="RefSeq" id="WP_141636311.1">
    <property type="nucleotide sequence ID" value="NZ_VIGB01000003.1"/>
</dbReference>
<evidence type="ECO:0000313" key="2">
    <source>
        <dbReference type="EMBL" id="TQF05859.1"/>
    </source>
</evidence>
<dbReference type="AlphaFoldDB" id="A0A540WA08"/>
<gene>
    <name evidence="2" type="ORF">E6W39_31035</name>
</gene>
<dbReference type="OrthoDB" id="4233552at2"/>
<dbReference type="Pfam" id="PF04149">
    <property type="entry name" value="DUF397"/>
    <property type="match status" value="1"/>
</dbReference>
<dbReference type="Proteomes" id="UP000319103">
    <property type="component" value="Unassembled WGS sequence"/>
</dbReference>
<name>A0A540WA08_9ACTN</name>
<protein>
    <submittedName>
        <fullName evidence="2">DUF397 domain-containing protein</fullName>
    </submittedName>
</protein>
<keyword evidence="3" id="KW-1185">Reference proteome</keyword>
<sequence>MTAHHVTDDTALNVVTWHVSTYSGSGQNCVEHGRRLDGIELVRDTKARDQGTLAFPTGSWSAFIEAVKQGAFPALSTAS</sequence>
<reference evidence="2 3" key="1">
    <citation type="submission" date="2019-06" db="EMBL/GenBank/DDBJ databases">
        <title>Description of Kitasatospora acidophila sp. nov. isolated from pine grove soil, and reclassification of Streptomyces novaecaesareae to Kitasatospora novaeceasareae comb. nov.</title>
        <authorList>
            <person name="Kim M.J."/>
        </authorList>
    </citation>
    <scope>NUCLEOTIDE SEQUENCE [LARGE SCALE GENOMIC DNA]</scope>
    <source>
        <strain evidence="2 3">MMS16-CNU292</strain>
    </source>
</reference>
<dbReference type="EMBL" id="VIGB01000003">
    <property type="protein sequence ID" value="TQF05859.1"/>
    <property type="molecule type" value="Genomic_DNA"/>
</dbReference>
<feature type="domain" description="DUF397" evidence="1">
    <location>
        <begin position="16"/>
        <end position="68"/>
    </location>
</feature>
<evidence type="ECO:0000259" key="1">
    <source>
        <dbReference type="Pfam" id="PF04149"/>
    </source>
</evidence>
<evidence type="ECO:0000313" key="3">
    <source>
        <dbReference type="Proteomes" id="UP000319103"/>
    </source>
</evidence>
<proteinExistence type="predicted"/>
<comment type="caution">
    <text evidence="2">The sequence shown here is derived from an EMBL/GenBank/DDBJ whole genome shotgun (WGS) entry which is preliminary data.</text>
</comment>
<organism evidence="2 3">
    <name type="scientific">Kitasatospora acidiphila</name>
    <dbReference type="NCBI Taxonomy" id="2567942"/>
    <lineage>
        <taxon>Bacteria</taxon>
        <taxon>Bacillati</taxon>
        <taxon>Actinomycetota</taxon>
        <taxon>Actinomycetes</taxon>
        <taxon>Kitasatosporales</taxon>
        <taxon>Streptomycetaceae</taxon>
        <taxon>Kitasatospora</taxon>
    </lineage>
</organism>
<dbReference type="InterPro" id="IPR007278">
    <property type="entry name" value="DUF397"/>
</dbReference>
<accession>A0A540WA08</accession>